<organism evidence="2 3">
    <name type="scientific">Paramecium octaurelia</name>
    <dbReference type="NCBI Taxonomy" id="43137"/>
    <lineage>
        <taxon>Eukaryota</taxon>
        <taxon>Sar</taxon>
        <taxon>Alveolata</taxon>
        <taxon>Ciliophora</taxon>
        <taxon>Intramacronucleata</taxon>
        <taxon>Oligohymenophorea</taxon>
        <taxon>Peniculida</taxon>
        <taxon>Parameciidae</taxon>
        <taxon>Paramecium</taxon>
    </lineage>
</organism>
<feature type="coiled-coil region" evidence="1">
    <location>
        <begin position="156"/>
        <end position="210"/>
    </location>
</feature>
<evidence type="ECO:0000313" key="2">
    <source>
        <dbReference type="EMBL" id="CAD8214464.1"/>
    </source>
</evidence>
<keyword evidence="1" id="KW-0175">Coiled coil</keyword>
<comment type="caution">
    <text evidence="2">The sequence shown here is derived from an EMBL/GenBank/DDBJ whole genome shotgun (WGS) entry which is preliminary data.</text>
</comment>
<reference evidence="2" key="1">
    <citation type="submission" date="2021-01" db="EMBL/GenBank/DDBJ databases">
        <authorList>
            <consortium name="Genoscope - CEA"/>
            <person name="William W."/>
        </authorList>
    </citation>
    <scope>NUCLEOTIDE SEQUENCE</scope>
</reference>
<name>A0A8S1YRL7_PAROT</name>
<dbReference type="Proteomes" id="UP000683925">
    <property type="component" value="Unassembled WGS sequence"/>
</dbReference>
<proteinExistence type="predicted"/>
<dbReference type="EMBL" id="CAJJDP010000182">
    <property type="protein sequence ID" value="CAD8214464.1"/>
    <property type="molecule type" value="Genomic_DNA"/>
</dbReference>
<dbReference type="AlphaFoldDB" id="A0A8S1YRL7"/>
<accession>A0A8S1YRL7</accession>
<evidence type="ECO:0000313" key="3">
    <source>
        <dbReference type="Proteomes" id="UP000683925"/>
    </source>
</evidence>
<protein>
    <submittedName>
        <fullName evidence="2">Uncharacterized protein</fullName>
    </submittedName>
</protein>
<keyword evidence="3" id="KW-1185">Reference proteome</keyword>
<evidence type="ECO:0000256" key="1">
    <source>
        <dbReference type="SAM" id="Coils"/>
    </source>
</evidence>
<sequence>MEQKKAKGTLRQISNQQKSKIQIKQKKLNEQIAQISTNYYQQNKTTIQQLSYEELLQVINDFAQKDKETVTTDENMITKDVENKLEKIKQDFQLDIQKSINVLNDQSTDSQILVIKEQLQKIQANSNVQLEQQIRIQELDELIRSSTQLYCQMELLNQTKNQFQQHVKKLNSIKDQIASFSNHQNLTFINQELENYLDKFQKDFQNLKKYCEMDQFNESIQLKDDYIVNKWKVQLESKRIRSRRFNNSYRTRRRFISD</sequence>
<gene>
    <name evidence="2" type="ORF">POCTA_138.1.T1780013</name>
</gene>